<dbReference type="SUPFAM" id="SSF161098">
    <property type="entry name" value="MetI-like"/>
    <property type="match status" value="1"/>
</dbReference>
<evidence type="ECO:0000256" key="1">
    <source>
        <dbReference type="ARBA" id="ARBA00004651"/>
    </source>
</evidence>
<keyword evidence="3" id="KW-1003">Cell membrane</keyword>
<feature type="transmembrane region" description="Helical" evidence="7">
    <location>
        <begin position="210"/>
        <end position="230"/>
    </location>
</feature>
<evidence type="ECO:0000256" key="6">
    <source>
        <dbReference type="ARBA" id="ARBA00023136"/>
    </source>
</evidence>
<dbReference type="RefSeq" id="WP_379894320.1">
    <property type="nucleotide sequence ID" value="NZ_JBHTOF010000009.1"/>
</dbReference>
<dbReference type="InterPro" id="IPR000515">
    <property type="entry name" value="MetI-like"/>
</dbReference>
<feature type="transmembrane region" description="Helical" evidence="7">
    <location>
        <begin position="114"/>
        <end position="137"/>
    </location>
</feature>
<sequence length="304" mass="34041">MQLARTQKKQHKDSQLMYHLMMLPGMLFLLVFSFVPMAGIVMAFQNYIPAKGILGSDWVGLANFKYMFQIPDSMQILANTVIIAGWKIVFNTIVPVVFALLLNEIRVNWAKRTIQTVVYLPNFLSWVVLATVVINLFDYHGPVNTFLQTFGVKPILFMGSNDWFRPIMIGSDVWKGFGYGSIIYLAALTGIDPGLYEAAEMDGASRWSQLLHVTLPGMLPTIMMMTALNLTNILNAGFDQIFNMYNPIVYQTGDIIDTYVYRVGLLGQQYSLGTAIGLLKSLVGATLMISANEASKKFANMQIF</sequence>
<keyword evidence="10" id="KW-1185">Reference proteome</keyword>
<keyword evidence="4 7" id="KW-0812">Transmembrane</keyword>
<dbReference type="PANTHER" id="PTHR43227">
    <property type="entry name" value="BLL4140 PROTEIN"/>
    <property type="match status" value="1"/>
</dbReference>
<dbReference type="EMBL" id="JBHTOF010000009">
    <property type="protein sequence ID" value="MFD1464547.1"/>
    <property type="molecule type" value="Genomic_DNA"/>
</dbReference>
<dbReference type="PROSITE" id="PS50928">
    <property type="entry name" value="ABC_TM1"/>
    <property type="match status" value="1"/>
</dbReference>
<evidence type="ECO:0000256" key="3">
    <source>
        <dbReference type="ARBA" id="ARBA00022475"/>
    </source>
</evidence>
<gene>
    <name evidence="9" type="ORF">ACFQ4L_00360</name>
</gene>
<comment type="caution">
    <text evidence="9">The sequence shown here is derived from an EMBL/GenBank/DDBJ whole genome shotgun (WGS) entry which is preliminary data.</text>
</comment>
<keyword evidence="2 7" id="KW-0813">Transport</keyword>
<evidence type="ECO:0000256" key="2">
    <source>
        <dbReference type="ARBA" id="ARBA00022448"/>
    </source>
</evidence>
<proteinExistence type="inferred from homology"/>
<dbReference type="Pfam" id="PF00528">
    <property type="entry name" value="BPD_transp_1"/>
    <property type="match status" value="1"/>
</dbReference>
<dbReference type="Gene3D" id="1.10.3720.10">
    <property type="entry name" value="MetI-like"/>
    <property type="match status" value="1"/>
</dbReference>
<dbReference type="InterPro" id="IPR050809">
    <property type="entry name" value="UgpAE/MalFG_permease"/>
</dbReference>
<dbReference type="Proteomes" id="UP001597244">
    <property type="component" value="Unassembled WGS sequence"/>
</dbReference>
<feature type="transmembrane region" description="Helical" evidence="7">
    <location>
        <begin position="270"/>
        <end position="291"/>
    </location>
</feature>
<organism evidence="9 10">
    <name type="scientific">Lapidilactobacillus mulanensis</name>
    <dbReference type="NCBI Taxonomy" id="2485999"/>
    <lineage>
        <taxon>Bacteria</taxon>
        <taxon>Bacillati</taxon>
        <taxon>Bacillota</taxon>
        <taxon>Bacilli</taxon>
        <taxon>Lactobacillales</taxon>
        <taxon>Lactobacillaceae</taxon>
        <taxon>Lapidilactobacillus</taxon>
    </lineage>
</organism>
<comment type="similarity">
    <text evidence="7">Belongs to the binding-protein-dependent transport system permease family.</text>
</comment>
<feature type="transmembrane region" description="Helical" evidence="7">
    <location>
        <begin position="76"/>
        <end position="102"/>
    </location>
</feature>
<evidence type="ECO:0000256" key="4">
    <source>
        <dbReference type="ARBA" id="ARBA00022692"/>
    </source>
</evidence>
<reference evidence="10" key="1">
    <citation type="journal article" date="2019" name="Int. J. Syst. Evol. Microbiol.">
        <title>The Global Catalogue of Microorganisms (GCM) 10K type strain sequencing project: providing services to taxonomists for standard genome sequencing and annotation.</title>
        <authorList>
            <consortium name="The Broad Institute Genomics Platform"/>
            <consortium name="The Broad Institute Genome Sequencing Center for Infectious Disease"/>
            <person name="Wu L."/>
            <person name="Ma J."/>
        </authorList>
    </citation>
    <scope>NUCLEOTIDE SEQUENCE [LARGE SCALE GENOMIC DNA]</scope>
    <source>
        <strain evidence="10">CCM 8951</strain>
    </source>
</reference>
<dbReference type="PANTHER" id="PTHR43227:SF11">
    <property type="entry name" value="BLL4140 PROTEIN"/>
    <property type="match status" value="1"/>
</dbReference>
<evidence type="ECO:0000313" key="9">
    <source>
        <dbReference type="EMBL" id="MFD1464547.1"/>
    </source>
</evidence>
<evidence type="ECO:0000256" key="5">
    <source>
        <dbReference type="ARBA" id="ARBA00022989"/>
    </source>
</evidence>
<feature type="domain" description="ABC transmembrane type-1" evidence="8">
    <location>
        <begin position="77"/>
        <end position="291"/>
    </location>
</feature>
<comment type="subcellular location">
    <subcellularLocation>
        <location evidence="1 7">Cell membrane</location>
        <topology evidence="1 7">Multi-pass membrane protein</topology>
    </subcellularLocation>
</comment>
<dbReference type="InterPro" id="IPR035906">
    <property type="entry name" value="MetI-like_sf"/>
</dbReference>
<dbReference type="CDD" id="cd06261">
    <property type="entry name" value="TM_PBP2"/>
    <property type="match status" value="1"/>
</dbReference>
<feature type="transmembrane region" description="Helical" evidence="7">
    <location>
        <begin position="20"/>
        <end position="44"/>
    </location>
</feature>
<keyword evidence="5 7" id="KW-1133">Transmembrane helix</keyword>
<name>A0ABW4DKM3_9LACO</name>
<keyword evidence="6 7" id="KW-0472">Membrane</keyword>
<evidence type="ECO:0000313" key="10">
    <source>
        <dbReference type="Proteomes" id="UP001597244"/>
    </source>
</evidence>
<protein>
    <submittedName>
        <fullName evidence="9">ABC transporter permease</fullName>
    </submittedName>
</protein>
<evidence type="ECO:0000256" key="7">
    <source>
        <dbReference type="RuleBase" id="RU363032"/>
    </source>
</evidence>
<evidence type="ECO:0000259" key="8">
    <source>
        <dbReference type="PROSITE" id="PS50928"/>
    </source>
</evidence>
<accession>A0ABW4DKM3</accession>
<feature type="transmembrane region" description="Helical" evidence="7">
    <location>
        <begin position="177"/>
        <end position="198"/>
    </location>
</feature>